<evidence type="ECO:0000313" key="1">
    <source>
        <dbReference type="EMBL" id="SLN24717.1"/>
    </source>
</evidence>
<name>A0A1X6YLF7_9RHOB</name>
<dbReference type="Proteomes" id="UP000193963">
    <property type="component" value="Unassembled WGS sequence"/>
</dbReference>
<proteinExistence type="predicted"/>
<dbReference type="EMBL" id="FWFN01000002">
    <property type="protein sequence ID" value="SLN24717.1"/>
    <property type="molecule type" value="Genomic_DNA"/>
</dbReference>
<accession>A0A1X6YLF7</accession>
<gene>
    <name evidence="1" type="ORF">PSM7751_00849</name>
</gene>
<keyword evidence="2" id="KW-1185">Reference proteome</keyword>
<sequence length="108" mass="12365">MSSRRYVKRTWRVPKDRGALEYFATLVQKALRKHGWPAKFEFDREAGGFVVLHVDGGSTLPPDFEDAFGIAVRIAARTHGVEVEQFANWANFTREYRVAPGGHFREVK</sequence>
<evidence type="ECO:0000313" key="2">
    <source>
        <dbReference type="Proteomes" id="UP000193963"/>
    </source>
</evidence>
<dbReference type="RefSeq" id="WP_085886767.1">
    <property type="nucleotide sequence ID" value="NZ_FWFN01000002.1"/>
</dbReference>
<dbReference type="OrthoDB" id="7868626at2"/>
<organism evidence="1 2">
    <name type="scientific">Pseudooceanicola marinus</name>
    <dbReference type="NCBI Taxonomy" id="396013"/>
    <lineage>
        <taxon>Bacteria</taxon>
        <taxon>Pseudomonadati</taxon>
        <taxon>Pseudomonadota</taxon>
        <taxon>Alphaproteobacteria</taxon>
        <taxon>Rhodobacterales</taxon>
        <taxon>Paracoccaceae</taxon>
        <taxon>Pseudooceanicola</taxon>
    </lineage>
</organism>
<protein>
    <submittedName>
        <fullName evidence="1">Uncharacterized protein</fullName>
    </submittedName>
</protein>
<dbReference type="AlphaFoldDB" id="A0A1X6YLF7"/>
<reference evidence="1 2" key="1">
    <citation type="submission" date="2017-03" db="EMBL/GenBank/DDBJ databases">
        <authorList>
            <person name="Afonso C.L."/>
            <person name="Miller P.J."/>
            <person name="Scott M.A."/>
            <person name="Spackman E."/>
            <person name="Goraichik I."/>
            <person name="Dimitrov K.M."/>
            <person name="Suarez D.L."/>
            <person name="Swayne D.E."/>
        </authorList>
    </citation>
    <scope>NUCLEOTIDE SEQUENCE [LARGE SCALE GENOMIC DNA]</scope>
    <source>
        <strain evidence="1 2">CECT 7751</strain>
    </source>
</reference>